<sequence>MWADQAADKRAISVVLMMLSPVVVDGKRSVPATGEGVNGKNCLVACMRPSHARRWPHCTRSGRNNISYIDVTNAYEFDQDVTVTNVSSNIAFMLIKIDASRFAAIDGDDICLSGCP</sequence>
<gene>
    <name evidence="1" type="ORF">DFR42_10745</name>
</gene>
<accession>A0A318J1W9</accession>
<reference evidence="1 2" key="1">
    <citation type="submission" date="2018-05" db="EMBL/GenBank/DDBJ databases">
        <title>Genomic Encyclopedia of Type Strains, Phase IV (KMG-IV): sequencing the most valuable type-strain genomes for metagenomic binning, comparative biology and taxonomic classification.</title>
        <authorList>
            <person name="Goeker M."/>
        </authorList>
    </citation>
    <scope>NUCLEOTIDE SEQUENCE [LARGE SCALE GENOMIC DNA]</scope>
    <source>
        <strain evidence="1 2">DSM 19792</strain>
    </source>
</reference>
<name>A0A318J1W9_9BURK</name>
<keyword evidence="2" id="KW-1185">Reference proteome</keyword>
<comment type="caution">
    <text evidence="1">The sequence shown here is derived from an EMBL/GenBank/DDBJ whole genome shotgun (WGS) entry which is preliminary data.</text>
</comment>
<proteinExistence type="predicted"/>
<evidence type="ECO:0000313" key="1">
    <source>
        <dbReference type="EMBL" id="PXX41394.1"/>
    </source>
</evidence>
<dbReference type="AlphaFoldDB" id="A0A318J1W9"/>
<evidence type="ECO:0000313" key="2">
    <source>
        <dbReference type="Proteomes" id="UP000247792"/>
    </source>
</evidence>
<organism evidence="1 2">
    <name type="scientific">Undibacterium pigrum</name>
    <dbReference type="NCBI Taxonomy" id="401470"/>
    <lineage>
        <taxon>Bacteria</taxon>
        <taxon>Pseudomonadati</taxon>
        <taxon>Pseudomonadota</taxon>
        <taxon>Betaproteobacteria</taxon>
        <taxon>Burkholderiales</taxon>
        <taxon>Oxalobacteraceae</taxon>
        <taxon>Undibacterium</taxon>
    </lineage>
</organism>
<dbReference type="Proteomes" id="UP000247792">
    <property type="component" value="Unassembled WGS sequence"/>
</dbReference>
<protein>
    <submittedName>
        <fullName evidence="1">Uncharacterized protein</fullName>
    </submittedName>
</protein>
<dbReference type="EMBL" id="QJKB01000007">
    <property type="protein sequence ID" value="PXX41394.1"/>
    <property type="molecule type" value="Genomic_DNA"/>
</dbReference>